<dbReference type="Pfam" id="PF01465">
    <property type="entry name" value="GRIP"/>
    <property type="match status" value="1"/>
</dbReference>
<feature type="compositionally biased region" description="Polar residues" evidence="1">
    <location>
        <begin position="13"/>
        <end position="22"/>
    </location>
</feature>
<sequence>MATSLAVKDDLEPQNQENGLKENSTVSPAPSVSSSSKKKKKNKKKKKTVTTEANGEHQENKVLEDEKDSLISELQLKNKDFSEEIEALRKTLAETKLNNVDADESKGLLSKEMESLRKEIKYLKETNDAKSEETSRIQEENQNLQEMLRNVGNELVDSRDEVKELIQKIQVLDRKDETLVQLSEVKSNEITPKVLLSAGESKAEHLNGLSKEVIDKEYARNVLIQFLENQEHRDQILPILAIALDLDDIHQQILLKSVN</sequence>
<feature type="compositionally biased region" description="Basic and acidic residues" evidence="1">
    <location>
        <begin position="54"/>
        <end position="67"/>
    </location>
</feature>
<dbReference type="GeneID" id="25034405"/>
<dbReference type="Proteomes" id="UP000015464">
    <property type="component" value="Unassembled WGS sequence"/>
</dbReference>
<dbReference type="InterPro" id="IPR000237">
    <property type="entry name" value="GRIP_dom"/>
</dbReference>
<feature type="compositionally biased region" description="Basic residues" evidence="1">
    <location>
        <begin position="36"/>
        <end position="48"/>
    </location>
</feature>
<dbReference type="AlphaFoldDB" id="S9VV32"/>
<reference evidence="3 4" key="1">
    <citation type="journal article" date="2011" name="Science">
        <title>Comparative functional genomics of the fission yeasts.</title>
        <authorList>
            <person name="Rhind N."/>
            <person name="Chen Z."/>
            <person name="Yassour M."/>
            <person name="Thompson D.A."/>
            <person name="Haas B.J."/>
            <person name="Habib N."/>
            <person name="Wapinski I."/>
            <person name="Roy S."/>
            <person name="Lin M.F."/>
            <person name="Heiman D.I."/>
            <person name="Young S.K."/>
            <person name="Furuya K."/>
            <person name="Guo Y."/>
            <person name="Pidoux A."/>
            <person name="Chen H.M."/>
            <person name="Robbertse B."/>
            <person name="Goldberg J.M."/>
            <person name="Aoki K."/>
            <person name="Bayne E.H."/>
            <person name="Berlin A.M."/>
            <person name="Desjardins C.A."/>
            <person name="Dobbs E."/>
            <person name="Dukaj L."/>
            <person name="Fan L."/>
            <person name="FitzGerald M.G."/>
            <person name="French C."/>
            <person name="Gujja S."/>
            <person name="Hansen K."/>
            <person name="Keifenheim D."/>
            <person name="Levin J.Z."/>
            <person name="Mosher R.A."/>
            <person name="Mueller C.A."/>
            <person name="Pfiffner J."/>
            <person name="Priest M."/>
            <person name="Russ C."/>
            <person name="Smialowska A."/>
            <person name="Swoboda P."/>
            <person name="Sykes S.M."/>
            <person name="Vaughn M."/>
            <person name="Vengrova S."/>
            <person name="Yoder R."/>
            <person name="Zeng Q."/>
            <person name="Allshire R."/>
            <person name="Baulcombe D."/>
            <person name="Birren B.W."/>
            <person name="Brown W."/>
            <person name="Ekwall K."/>
            <person name="Kellis M."/>
            <person name="Leatherwood J."/>
            <person name="Levin H."/>
            <person name="Margalit H."/>
            <person name="Martienssen R."/>
            <person name="Nieduszynski C.A."/>
            <person name="Spatafora J.W."/>
            <person name="Friedman N."/>
            <person name="Dalgaard J.Z."/>
            <person name="Baumann P."/>
            <person name="Niki H."/>
            <person name="Regev A."/>
            <person name="Nusbaum C."/>
        </authorList>
    </citation>
    <scope>NUCLEOTIDE SEQUENCE [LARGE SCALE GENOMIC DNA]</scope>
    <source>
        <strain evidence="4">OY26 / ATCC MYA-4695 / CBS 11777 / NBRC 106824 / NRRL Y48691</strain>
    </source>
</reference>
<evidence type="ECO:0000259" key="2">
    <source>
        <dbReference type="PROSITE" id="PS50913"/>
    </source>
</evidence>
<proteinExistence type="predicted"/>
<dbReference type="OMA" id="NGEHQEN"/>
<dbReference type="OrthoDB" id="1926336at2759"/>
<evidence type="ECO:0000256" key="1">
    <source>
        <dbReference type="SAM" id="MobiDB-lite"/>
    </source>
</evidence>
<evidence type="ECO:0000313" key="3">
    <source>
        <dbReference type="EMBL" id="EPY51648.1"/>
    </source>
</evidence>
<evidence type="ECO:0000313" key="4">
    <source>
        <dbReference type="Proteomes" id="UP000015464"/>
    </source>
</evidence>
<gene>
    <name evidence="3" type="ORF">SPOG_00073</name>
</gene>
<accession>S9VV32</accession>
<protein>
    <submittedName>
        <fullName evidence="3">GRIP domain-containing protein</fullName>
    </submittedName>
</protein>
<dbReference type="RefSeq" id="XP_013023034.1">
    <property type="nucleotide sequence ID" value="XM_013167580.1"/>
</dbReference>
<feature type="domain" description="GRIP" evidence="2">
    <location>
        <begin position="209"/>
        <end position="257"/>
    </location>
</feature>
<dbReference type="HOGENOM" id="CLU_1074249_0_0_1"/>
<keyword evidence="4" id="KW-1185">Reference proteome</keyword>
<feature type="region of interest" description="Disordered" evidence="1">
    <location>
        <begin position="1"/>
        <end position="67"/>
    </location>
</feature>
<dbReference type="PROSITE" id="PS50913">
    <property type="entry name" value="GRIP"/>
    <property type="match status" value="1"/>
</dbReference>
<dbReference type="SMART" id="SM00755">
    <property type="entry name" value="Grip"/>
    <property type="match status" value="1"/>
</dbReference>
<organism evidence="3 4">
    <name type="scientific">Schizosaccharomyces cryophilus (strain OY26 / ATCC MYA-4695 / CBS 11777 / NBRC 106824 / NRRL Y48691)</name>
    <name type="common">Fission yeast</name>
    <dbReference type="NCBI Taxonomy" id="653667"/>
    <lineage>
        <taxon>Eukaryota</taxon>
        <taxon>Fungi</taxon>
        <taxon>Dikarya</taxon>
        <taxon>Ascomycota</taxon>
        <taxon>Taphrinomycotina</taxon>
        <taxon>Schizosaccharomycetes</taxon>
        <taxon>Schizosaccharomycetales</taxon>
        <taxon>Schizosaccharomycetaceae</taxon>
        <taxon>Schizosaccharomyces</taxon>
    </lineage>
</organism>
<dbReference type="STRING" id="653667.S9VV32"/>
<feature type="compositionally biased region" description="Low complexity" evidence="1">
    <location>
        <begin position="23"/>
        <end position="35"/>
    </location>
</feature>
<dbReference type="EMBL" id="KE546990">
    <property type="protein sequence ID" value="EPY51648.1"/>
    <property type="molecule type" value="Genomic_DNA"/>
</dbReference>
<name>S9VV32_SCHCR</name>